<proteinExistence type="inferred from homology"/>
<dbReference type="EMBL" id="BDGI01000168">
    <property type="protein sequence ID" value="GAV30269.1"/>
    <property type="molecule type" value="Genomic_DNA"/>
</dbReference>
<evidence type="ECO:0000256" key="5">
    <source>
        <dbReference type="ARBA" id="ARBA00022792"/>
    </source>
</evidence>
<dbReference type="AlphaFoldDB" id="A0A1Q2YL66"/>
<keyword evidence="7 11" id="KW-1133">Transmembrane helix</keyword>
<name>A0A1Q2YL66_9ASCO</name>
<keyword evidence="10 11" id="KW-0472">Membrane</keyword>
<evidence type="ECO:0000256" key="2">
    <source>
        <dbReference type="ARBA" id="ARBA00004673"/>
    </source>
</evidence>
<keyword evidence="4 11" id="KW-0812">Transmembrane</keyword>
<evidence type="ECO:0000256" key="8">
    <source>
        <dbReference type="ARBA" id="ARBA00023002"/>
    </source>
</evidence>
<gene>
    <name evidence="12" type="ORF">PMKS-003779</name>
</gene>
<accession>A0A1Q2YL66</accession>
<reference evidence="12 13" key="1">
    <citation type="submission" date="2016-08" db="EMBL/GenBank/DDBJ databases">
        <title>Whole genome shotgun sequence of Pichia membranifaciens KS47-1.</title>
        <authorList>
            <person name="Konishi M."/>
            <person name="Ishida M."/>
            <person name="Arakawa T."/>
            <person name="Kato Y."/>
            <person name="Horiuchi J."/>
        </authorList>
    </citation>
    <scope>NUCLEOTIDE SEQUENCE [LARGE SCALE GENOMIC DNA]</scope>
    <source>
        <strain evidence="12 13">KS47-1</strain>
    </source>
</reference>
<evidence type="ECO:0000256" key="11">
    <source>
        <dbReference type="SAM" id="Phobius"/>
    </source>
</evidence>
<evidence type="ECO:0000256" key="9">
    <source>
        <dbReference type="ARBA" id="ARBA00023128"/>
    </source>
</evidence>
<dbReference type="PANTHER" id="PTHR10707">
    <property type="entry name" value="CYTOCHROME C OXIDASE SUBUNIT IV"/>
    <property type="match status" value="1"/>
</dbReference>
<evidence type="ECO:0000313" key="13">
    <source>
        <dbReference type="Proteomes" id="UP000186136"/>
    </source>
</evidence>
<keyword evidence="13" id="KW-1185">Reference proteome</keyword>
<comment type="caution">
    <text evidence="12">The sequence shown here is derived from an EMBL/GenBank/DDBJ whole genome shotgun (WGS) entry which is preliminary data.</text>
</comment>
<dbReference type="SUPFAM" id="SSF81406">
    <property type="entry name" value="Mitochondrial cytochrome c oxidase subunit IV"/>
    <property type="match status" value="1"/>
</dbReference>
<dbReference type="PANTHER" id="PTHR10707:SF10">
    <property type="entry name" value="CYTOCHROME C OXIDASE SUBUNIT 4"/>
    <property type="match status" value="1"/>
</dbReference>
<evidence type="ECO:0000256" key="4">
    <source>
        <dbReference type="ARBA" id="ARBA00022692"/>
    </source>
</evidence>
<protein>
    <recommendedName>
        <fullName evidence="14">Cytochrome c oxidase</fullName>
    </recommendedName>
</protein>
<evidence type="ECO:0000256" key="6">
    <source>
        <dbReference type="ARBA" id="ARBA00022946"/>
    </source>
</evidence>
<dbReference type="Pfam" id="PF02936">
    <property type="entry name" value="COX4"/>
    <property type="match status" value="1"/>
</dbReference>
<dbReference type="Gene3D" id="1.10.442.10">
    <property type="entry name" value="Cytochrome c oxidase subunit IV"/>
    <property type="match status" value="1"/>
</dbReference>
<dbReference type="InterPro" id="IPR004203">
    <property type="entry name" value="Cyt_c_oxidase_su4_fam"/>
</dbReference>
<comment type="subcellular location">
    <subcellularLocation>
        <location evidence="1">Mitochondrion inner membrane</location>
        <topology evidence="1">Single-pass membrane protein</topology>
    </subcellularLocation>
</comment>
<evidence type="ECO:0000313" key="12">
    <source>
        <dbReference type="EMBL" id="GAV30269.1"/>
    </source>
</evidence>
<evidence type="ECO:0000256" key="10">
    <source>
        <dbReference type="ARBA" id="ARBA00023136"/>
    </source>
</evidence>
<dbReference type="Proteomes" id="UP000186136">
    <property type="component" value="Unassembled WGS sequence"/>
</dbReference>
<dbReference type="GO" id="GO:0006123">
    <property type="term" value="P:mitochondrial electron transport, cytochrome c to oxygen"/>
    <property type="evidence" value="ECO:0007669"/>
    <property type="project" value="InterPro"/>
</dbReference>
<feature type="transmembrane region" description="Helical" evidence="11">
    <location>
        <begin position="95"/>
        <end position="116"/>
    </location>
</feature>
<evidence type="ECO:0008006" key="14">
    <source>
        <dbReference type="Google" id="ProtNLM"/>
    </source>
</evidence>
<dbReference type="InterPro" id="IPR036639">
    <property type="entry name" value="Cyt_c_oxidase_su4_sf"/>
</dbReference>
<comment type="pathway">
    <text evidence="2">Energy metabolism; oxidative phosphorylation.</text>
</comment>
<dbReference type="GO" id="GO:0016491">
    <property type="term" value="F:oxidoreductase activity"/>
    <property type="evidence" value="ECO:0007669"/>
    <property type="project" value="UniProtKB-KW"/>
</dbReference>
<keyword evidence="5" id="KW-0999">Mitochondrion inner membrane</keyword>
<sequence>MFRQLAKQSTASVARFQQARAASTTITPAAISNLQGRWEKLPESDKQHLIDALADKQKLPWTQLSLEEKKAAWYISFGSWGPRKPMETPEESARIYKGIAIGLVFTATLFLTYYSMRNVPKTMNKEWQEQSDEYLASKNANPFSTYSQVQSK</sequence>
<evidence type="ECO:0000256" key="3">
    <source>
        <dbReference type="ARBA" id="ARBA00008135"/>
    </source>
</evidence>
<organism evidence="12 13">
    <name type="scientific">Pichia membranifaciens</name>
    <dbReference type="NCBI Taxonomy" id="4926"/>
    <lineage>
        <taxon>Eukaryota</taxon>
        <taxon>Fungi</taxon>
        <taxon>Dikarya</taxon>
        <taxon>Ascomycota</taxon>
        <taxon>Saccharomycotina</taxon>
        <taxon>Pichiomycetes</taxon>
        <taxon>Pichiales</taxon>
        <taxon>Pichiaceae</taxon>
        <taxon>Pichia</taxon>
    </lineage>
</organism>
<dbReference type="GO" id="GO:0005743">
    <property type="term" value="C:mitochondrial inner membrane"/>
    <property type="evidence" value="ECO:0007669"/>
    <property type="project" value="UniProtKB-SubCell"/>
</dbReference>
<keyword evidence="6" id="KW-0809">Transit peptide</keyword>
<dbReference type="GO" id="GO:0045277">
    <property type="term" value="C:respiratory chain complex IV"/>
    <property type="evidence" value="ECO:0007669"/>
    <property type="project" value="InterPro"/>
</dbReference>
<comment type="similarity">
    <text evidence="3">Belongs to the cytochrome c oxidase IV family.</text>
</comment>
<keyword evidence="8" id="KW-0560">Oxidoreductase</keyword>
<dbReference type="OrthoDB" id="186013at2759"/>
<evidence type="ECO:0000256" key="7">
    <source>
        <dbReference type="ARBA" id="ARBA00022989"/>
    </source>
</evidence>
<keyword evidence="9" id="KW-0496">Mitochondrion</keyword>
<dbReference type="FunFam" id="1.10.442.10:FF:000002">
    <property type="entry name" value="Cytochrome c oxidase subunit V"/>
    <property type="match status" value="1"/>
</dbReference>
<evidence type="ECO:0000256" key="1">
    <source>
        <dbReference type="ARBA" id="ARBA00004434"/>
    </source>
</evidence>